<sequence>MANASGFVSTPAVPCLRRRIKAPVFGMLRIRAIATKRILQVRCMEGRVNEPALGAASVSKPSRLPRKVGMGSKLVGCGSALPKLLISNDDLSKFVDTSDEWISVRTGIRNRRVLSGDENLNGLATEAAKGALEMAQVDPEDVDLILMCTSSPDDIFGNGSQVQRDLGCKHAWAFDITAACTGFIVGLITATRFIKGGGYHNILVIGADALSRTVDWTDRGTCILFGDAAGAVLVQACGSDNDCLLGFDLHSDGHGQKHLNSLLRMDEKADILTNQNGLSVFPPRKSSYSCIHMNGKEVFRFAVRCVPQSMEAALEEAGITASSIDWLLLHQANQRIIDSVSSRLNIPTEKVISNLKNYGNTSAASIPLALDEAVRGDKVKNGHVLATAGFGAGLTWGSAILRWG</sequence>
<dbReference type="EMBL" id="LFYR01000216">
    <property type="protein sequence ID" value="KMZ75005.1"/>
    <property type="molecule type" value="Genomic_DNA"/>
</dbReference>
<name>A0A0K9Q3G3_ZOSMR</name>
<dbReference type="STRING" id="29655.A0A0K9Q3G3"/>
<dbReference type="Proteomes" id="UP000036987">
    <property type="component" value="Unassembled WGS sequence"/>
</dbReference>
<evidence type="ECO:0000256" key="10">
    <source>
        <dbReference type="ARBA" id="ARBA00057449"/>
    </source>
</evidence>
<gene>
    <name evidence="13" type="ORF">ZOSMA_11G00260</name>
</gene>
<dbReference type="OrthoDB" id="428487at2759"/>
<dbReference type="Pfam" id="PF08541">
    <property type="entry name" value="ACP_syn_III_C"/>
    <property type="match status" value="1"/>
</dbReference>
<dbReference type="GO" id="GO:0004315">
    <property type="term" value="F:3-oxoacyl-[acyl-carrier-protein] synthase activity"/>
    <property type="evidence" value="ECO:0007669"/>
    <property type="project" value="InterPro"/>
</dbReference>
<dbReference type="InterPro" id="IPR016039">
    <property type="entry name" value="Thiolase-like"/>
</dbReference>
<evidence type="ECO:0000313" key="14">
    <source>
        <dbReference type="Proteomes" id="UP000036987"/>
    </source>
</evidence>
<comment type="similarity">
    <text evidence="2">Belongs to the thiolase-like superfamily. FabH family.</text>
</comment>
<dbReference type="GO" id="GO:0030497">
    <property type="term" value="P:fatty acid elongation"/>
    <property type="evidence" value="ECO:0000318"/>
    <property type="project" value="GO_Central"/>
</dbReference>
<dbReference type="AlphaFoldDB" id="A0A0K9Q3G3"/>
<protein>
    <recommendedName>
        <fullName evidence="3">beta-ketoacyl-[acyl-carrier-protein] synthase III</fullName>
        <ecNumber evidence="3">2.3.1.180</ecNumber>
    </recommendedName>
</protein>
<dbReference type="NCBIfam" id="TIGR00747">
    <property type="entry name" value="fabH"/>
    <property type="match status" value="1"/>
</dbReference>
<proteinExistence type="inferred from homology"/>
<evidence type="ECO:0000256" key="3">
    <source>
        <dbReference type="ARBA" id="ARBA00012333"/>
    </source>
</evidence>
<evidence type="ECO:0000256" key="2">
    <source>
        <dbReference type="ARBA" id="ARBA00008642"/>
    </source>
</evidence>
<comment type="caution">
    <text evidence="13">The sequence shown here is derived from an EMBL/GenBank/DDBJ whole genome shotgun (WGS) entry which is preliminary data.</text>
</comment>
<evidence type="ECO:0000256" key="9">
    <source>
        <dbReference type="ARBA" id="ARBA00052419"/>
    </source>
</evidence>
<dbReference type="InterPro" id="IPR013751">
    <property type="entry name" value="ACP_syn_III_N"/>
</dbReference>
<feature type="domain" description="Beta-ketoacyl-[acyl-carrier-protein] synthase III N-terminal" evidence="12">
    <location>
        <begin position="174"/>
        <end position="253"/>
    </location>
</feature>
<evidence type="ECO:0000256" key="1">
    <source>
        <dbReference type="ARBA" id="ARBA00005194"/>
    </source>
</evidence>
<evidence type="ECO:0000256" key="4">
    <source>
        <dbReference type="ARBA" id="ARBA00022516"/>
    </source>
</evidence>
<dbReference type="GO" id="GO:0033818">
    <property type="term" value="F:beta-ketoacyl-acyl-carrier-protein synthase III activity"/>
    <property type="evidence" value="ECO:0000318"/>
    <property type="project" value="GO_Central"/>
</dbReference>
<comment type="pathway">
    <text evidence="1">Lipid metabolism; fatty acid biosynthesis.</text>
</comment>
<accession>A0A0K9Q3G3</accession>
<dbReference type="SUPFAM" id="SSF53901">
    <property type="entry name" value="Thiolase-like"/>
    <property type="match status" value="1"/>
</dbReference>
<evidence type="ECO:0000256" key="6">
    <source>
        <dbReference type="ARBA" id="ARBA00022832"/>
    </source>
</evidence>
<keyword evidence="5" id="KW-0808">Transferase</keyword>
<dbReference type="Gene3D" id="3.40.47.10">
    <property type="match status" value="1"/>
</dbReference>
<dbReference type="Pfam" id="PF08545">
    <property type="entry name" value="ACP_syn_III"/>
    <property type="match status" value="1"/>
</dbReference>
<feature type="domain" description="Beta-ketoacyl-[acyl-carrier-protein] synthase III C-terminal" evidence="11">
    <location>
        <begin position="314"/>
        <end position="403"/>
    </location>
</feature>
<evidence type="ECO:0000259" key="12">
    <source>
        <dbReference type="Pfam" id="PF08545"/>
    </source>
</evidence>
<comment type="function">
    <text evidence="10">Catalyzes the condensation reaction of fatty acid synthesis by the addition to an acyl acceptor of two carbons from malonyl-ACP. KAS III catalyzes the first condensation reaction which initiates fatty acid synthesis and may therefore play a role in governing the total rate of fatty acid production. Possesses both acetoacetyl-ACP synthase and acetyl transacylase activities.</text>
</comment>
<comment type="catalytic activity">
    <reaction evidence="9">
        <text>malonyl-[ACP] + acetyl-CoA + H(+) = 3-oxobutanoyl-[ACP] + CO2 + CoA</text>
        <dbReference type="Rhea" id="RHEA:12080"/>
        <dbReference type="Rhea" id="RHEA-COMP:9623"/>
        <dbReference type="Rhea" id="RHEA-COMP:9625"/>
        <dbReference type="ChEBI" id="CHEBI:15378"/>
        <dbReference type="ChEBI" id="CHEBI:16526"/>
        <dbReference type="ChEBI" id="CHEBI:57287"/>
        <dbReference type="ChEBI" id="CHEBI:57288"/>
        <dbReference type="ChEBI" id="CHEBI:78449"/>
        <dbReference type="ChEBI" id="CHEBI:78450"/>
        <dbReference type="EC" id="2.3.1.180"/>
    </reaction>
</comment>
<reference evidence="14" key="1">
    <citation type="journal article" date="2016" name="Nature">
        <title>The genome of the seagrass Zostera marina reveals angiosperm adaptation to the sea.</title>
        <authorList>
            <person name="Olsen J.L."/>
            <person name="Rouze P."/>
            <person name="Verhelst B."/>
            <person name="Lin Y.-C."/>
            <person name="Bayer T."/>
            <person name="Collen J."/>
            <person name="Dattolo E."/>
            <person name="De Paoli E."/>
            <person name="Dittami S."/>
            <person name="Maumus F."/>
            <person name="Michel G."/>
            <person name="Kersting A."/>
            <person name="Lauritano C."/>
            <person name="Lohaus R."/>
            <person name="Toepel M."/>
            <person name="Tonon T."/>
            <person name="Vanneste K."/>
            <person name="Amirebrahimi M."/>
            <person name="Brakel J."/>
            <person name="Bostroem C."/>
            <person name="Chovatia M."/>
            <person name="Grimwood J."/>
            <person name="Jenkins J.W."/>
            <person name="Jueterbock A."/>
            <person name="Mraz A."/>
            <person name="Stam W.T."/>
            <person name="Tice H."/>
            <person name="Bornberg-Bauer E."/>
            <person name="Green P.J."/>
            <person name="Pearson G.A."/>
            <person name="Procaccini G."/>
            <person name="Duarte C.M."/>
            <person name="Schmutz J."/>
            <person name="Reusch T.B.H."/>
            <person name="Van de Peer Y."/>
        </authorList>
    </citation>
    <scope>NUCLEOTIDE SEQUENCE [LARGE SCALE GENOMIC DNA]</scope>
    <source>
        <strain evidence="14">cv. Finnish</strain>
    </source>
</reference>
<evidence type="ECO:0000256" key="8">
    <source>
        <dbReference type="ARBA" id="ARBA00023160"/>
    </source>
</evidence>
<dbReference type="CDD" id="cd00830">
    <property type="entry name" value="KAS_III"/>
    <property type="match status" value="1"/>
</dbReference>
<evidence type="ECO:0000259" key="11">
    <source>
        <dbReference type="Pfam" id="PF08541"/>
    </source>
</evidence>
<keyword evidence="8" id="KW-0275">Fatty acid biosynthesis</keyword>
<keyword evidence="6" id="KW-0276">Fatty acid metabolism</keyword>
<evidence type="ECO:0000256" key="7">
    <source>
        <dbReference type="ARBA" id="ARBA00023098"/>
    </source>
</evidence>
<dbReference type="InterPro" id="IPR004655">
    <property type="entry name" value="FabH"/>
</dbReference>
<dbReference type="FunFam" id="3.40.47.10:FF:000004">
    <property type="entry name" value="3-oxoacyl-[acyl-carrier-protein] synthase 3"/>
    <property type="match status" value="1"/>
</dbReference>
<dbReference type="PANTHER" id="PTHR43091:SF1">
    <property type="entry name" value="BETA-KETOACYL-[ACYL-CARRIER-PROTEIN] SYNTHASE III, CHLOROPLASTIC"/>
    <property type="match status" value="1"/>
</dbReference>
<keyword evidence="7" id="KW-0443">Lipid metabolism</keyword>
<dbReference type="PANTHER" id="PTHR43091">
    <property type="entry name" value="3-OXOACYL-[ACYL-CARRIER-PROTEIN] SYNTHASE"/>
    <property type="match status" value="1"/>
</dbReference>
<dbReference type="OMA" id="WGSEGDK"/>
<organism evidence="13 14">
    <name type="scientific">Zostera marina</name>
    <name type="common">Eelgrass</name>
    <dbReference type="NCBI Taxonomy" id="29655"/>
    <lineage>
        <taxon>Eukaryota</taxon>
        <taxon>Viridiplantae</taxon>
        <taxon>Streptophyta</taxon>
        <taxon>Embryophyta</taxon>
        <taxon>Tracheophyta</taxon>
        <taxon>Spermatophyta</taxon>
        <taxon>Magnoliopsida</taxon>
        <taxon>Liliopsida</taxon>
        <taxon>Zosteraceae</taxon>
        <taxon>Zostera</taxon>
    </lineage>
</organism>
<dbReference type="InterPro" id="IPR013747">
    <property type="entry name" value="ACP_syn_III_C"/>
</dbReference>
<dbReference type="NCBIfam" id="NF006829">
    <property type="entry name" value="PRK09352.1"/>
    <property type="match status" value="1"/>
</dbReference>
<dbReference type="HAMAP" id="MF_01815">
    <property type="entry name" value="FabH"/>
    <property type="match status" value="1"/>
</dbReference>
<evidence type="ECO:0000256" key="5">
    <source>
        <dbReference type="ARBA" id="ARBA00022679"/>
    </source>
</evidence>
<evidence type="ECO:0000313" key="13">
    <source>
        <dbReference type="EMBL" id="KMZ75005.1"/>
    </source>
</evidence>
<keyword evidence="4" id="KW-0444">Lipid biosynthesis</keyword>
<dbReference type="EC" id="2.3.1.180" evidence="3"/>
<keyword evidence="14" id="KW-1185">Reference proteome</keyword>